<keyword evidence="4" id="KW-1185">Reference proteome</keyword>
<dbReference type="InterPro" id="IPR027275">
    <property type="entry name" value="PRC-brl_dom"/>
</dbReference>
<evidence type="ECO:0000259" key="2">
    <source>
        <dbReference type="Pfam" id="PF05239"/>
    </source>
</evidence>
<organism evidence="3 4">
    <name type="scientific">Candidatus Nitrospira nitrificans</name>
    <dbReference type="NCBI Taxonomy" id="1742973"/>
    <lineage>
        <taxon>Bacteria</taxon>
        <taxon>Pseudomonadati</taxon>
        <taxon>Nitrospirota</taxon>
        <taxon>Nitrospiria</taxon>
        <taxon>Nitrospirales</taxon>
        <taxon>Nitrospiraceae</taxon>
        <taxon>Nitrospira</taxon>
    </lineage>
</organism>
<dbReference type="SUPFAM" id="SSF50346">
    <property type="entry name" value="PRC-barrel domain"/>
    <property type="match status" value="1"/>
</dbReference>
<dbReference type="Gene3D" id="2.30.30.240">
    <property type="entry name" value="PRC-barrel domain"/>
    <property type="match status" value="1"/>
</dbReference>
<dbReference type="InterPro" id="IPR011033">
    <property type="entry name" value="PRC_barrel-like_sf"/>
</dbReference>
<dbReference type="RefSeq" id="WP_090902125.1">
    <property type="nucleotide sequence ID" value="NZ_CZPZ01000035.1"/>
</dbReference>
<evidence type="ECO:0000313" key="4">
    <source>
        <dbReference type="Proteomes" id="UP000198736"/>
    </source>
</evidence>
<dbReference type="OrthoDB" id="286778at2"/>
<dbReference type="EMBL" id="CZPZ01000035">
    <property type="protein sequence ID" value="CUS39793.1"/>
    <property type="molecule type" value="Genomic_DNA"/>
</dbReference>
<feature type="domain" description="PRC-barrel" evidence="2">
    <location>
        <begin position="30"/>
        <end position="103"/>
    </location>
</feature>
<dbReference type="Pfam" id="PF05239">
    <property type="entry name" value="PRC"/>
    <property type="match status" value="1"/>
</dbReference>
<keyword evidence="1" id="KW-0732">Signal</keyword>
<proteinExistence type="predicted"/>
<sequence>MKKEIVTCAIVAGLLLCAGQTSWADHTLPDIVKGTKIIGKPVQNLQGRNLGKIEDFAIDEIDGSVRYAVLSFGGVLGLGEKYFAIPWEALTLSNDRKHFVLDLEEKVLTQAPGFNKDKWPDFADPDYHVTIYEFYNIPVRASKEQDGVVVKERAPAGVTR</sequence>
<dbReference type="AlphaFoldDB" id="A0A0S4LQK3"/>
<dbReference type="Proteomes" id="UP000198736">
    <property type="component" value="Unassembled WGS sequence"/>
</dbReference>
<evidence type="ECO:0000256" key="1">
    <source>
        <dbReference type="SAM" id="SignalP"/>
    </source>
</evidence>
<name>A0A0S4LQK3_9BACT</name>
<dbReference type="STRING" id="1742973.COMA2_80184"/>
<accession>A0A0S4LQK3</accession>
<gene>
    <name evidence="3" type="ORF">COMA2_80184</name>
</gene>
<evidence type="ECO:0000313" key="3">
    <source>
        <dbReference type="EMBL" id="CUS39793.1"/>
    </source>
</evidence>
<reference evidence="4" key="1">
    <citation type="submission" date="2015-10" db="EMBL/GenBank/DDBJ databases">
        <authorList>
            <person name="Luecker S."/>
            <person name="Luecker S."/>
        </authorList>
    </citation>
    <scope>NUCLEOTIDE SEQUENCE [LARGE SCALE GENOMIC DNA]</scope>
</reference>
<dbReference type="PANTHER" id="PTHR36505:SF1">
    <property type="entry name" value="BLR1072 PROTEIN"/>
    <property type="match status" value="1"/>
</dbReference>
<feature type="signal peptide" evidence="1">
    <location>
        <begin position="1"/>
        <end position="24"/>
    </location>
</feature>
<protein>
    <submittedName>
        <fullName evidence="3">PRC-barrel domain protein (Modular protein)</fullName>
    </submittedName>
</protein>
<feature type="chain" id="PRO_5006624215" evidence="1">
    <location>
        <begin position="25"/>
        <end position="160"/>
    </location>
</feature>
<dbReference type="PANTHER" id="PTHR36505">
    <property type="entry name" value="BLR1072 PROTEIN"/>
    <property type="match status" value="1"/>
</dbReference>